<dbReference type="InterPro" id="IPR036881">
    <property type="entry name" value="Glyco_hydro_3_C_sf"/>
</dbReference>
<dbReference type="AlphaFoldDB" id="A0A1T5CU64"/>
<dbReference type="Pfam" id="PF00933">
    <property type="entry name" value="Glyco_hydro_3"/>
    <property type="match status" value="1"/>
</dbReference>
<sequence length="782" mass="85671">MKKIGLFLALVIVSGFVGNSAFAQVVIKYKDARLSSDERTADLLSRMTLEEKVGQLLCPLGWEMYEKNGTTVTHSKKFEQLIKDQHVGMLWATFRADPWTKKTLENGLNPALAASAANAMQRYAIDNSRLGIPVFLAEEAPHGHMAIGATVFPTGIGQASTWNPSLLEKMGKAIASEVRSQGGHIAYGPVLDLTLDPRWSRVEESMGEDPVLSGVLGAAIIKGAGAGDITNKEHVISTLKHFIAYGVSEGGHNGNAVHIGNRLLHEKYLPPFERAIKAGALSVMTAYNSVDGIPSTANKYLFTDVLDQWKFRGFSVSDLISIDGLMGNHHVASSIQDAAILAATAGVSVDLGSNAYPHLISAVRQGLINESIIDSAVYRVIRLKFEMGLFENPYVVPEKATLKVRNTEHRELAKRVASESIILLENKRNILPLNKKQKIAVIGPNADNQYNMLGDYTAPQDPEKITTVLEGIKAIVGDEQVEYVKGCAIRDTNLIQIKEAMDAAKRADVIVAVVGGSSARDFKTKYIETGAAIADDAGPSDMESGEGFDRATLDLLGKQMELLQALKTVGKPMIVIYIQGRPLNMNWVHENAEALLTAWYPGEEGGAAIADVLFGNYNPSGRLPISIPRSVGQIPVYYNKSNPQGHNYVELTAQPLYSFGYGLSYTQYEYKDIIVTQHAPFDVEVSFTLKNCGEYDGEEVAQLYLRDEVASVVQPVKQLKHFEKVFLKKGEEKQINFRLNNDDFSIINKDIKRCVEPGDFTLMVGSASDHIKLTKKITITSK</sequence>
<dbReference type="Pfam" id="PF01915">
    <property type="entry name" value="Glyco_hydro_3_C"/>
    <property type="match status" value="1"/>
</dbReference>
<comment type="similarity">
    <text evidence="1">Belongs to the glycosyl hydrolase 3 family.</text>
</comment>
<dbReference type="SUPFAM" id="SSF52279">
    <property type="entry name" value="Beta-D-glucan exohydrolase, C-terminal domain"/>
    <property type="match status" value="1"/>
</dbReference>
<dbReference type="RefSeq" id="WP_079683596.1">
    <property type="nucleotide sequence ID" value="NZ_FUYQ01000014.1"/>
</dbReference>
<dbReference type="FunFam" id="2.60.40.10:FF:000495">
    <property type="entry name" value="Periplasmic beta-glucosidase"/>
    <property type="match status" value="1"/>
</dbReference>
<keyword evidence="3" id="KW-0732">Signal</keyword>
<dbReference type="EMBL" id="FUYQ01000014">
    <property type="protein sequence ID" value="SKB63035.1"/>
    <property type="molecule type" value="Genomic_DNA"/>
</dbReference>
<dbReference type="FunFam" id="3.40.50.1700:FF:000016">
    <property type="entry name" value="Periplasmic beta-glucosidase, xylosidase/arabinosidase"/>
    <property type="match status" value="1"/>
</dbReference>
<gene>
    <name evidence="5" type="ORF">SAMN05660349_02095</name>
</gene>
<dbReference type="PANTHER" id="PTHR30620:SF123">
    <property type="entry name" value="BETA-XYLOSIDASE"/>
    <property type="match status" value="1"/>
</dbReference>
<keyword evidence="6" id="KW-1185">Reference proteome</keyword>
<dbReference type="InterPro" id="IPR051915">
    <property type="entry name" value="Cellulose_Degrad_GH3"/>
</dbReference>
<dbReference type="Gene3D" id="3.20.20.300">
    <property type="entry name" value="Glycoside hydrolase, family 3, N-terminal domain"/>
    <property type="match status" value="1"/>
</dbReference>
<dbReference type="Proteomes" id="UP000190852">
    <property type="component" value="Unassembled WGS sequence"/>
</dbReference>
<dbReference type="SUPFAM" id="SSF51445">
    <property type="entry name" value="(Trans)glycosidases"/>
    <property type="match status" value="1"/>
</dbReference>
<name>A0A1T5CU64_9BACT</name>
<evidence type="ECO:0000256" key="1">
    <source>
        <dbReference type="ARBA" id="ARBA00005336"/>
    </source>
</evidence>
<feature type="chain" id="PRO_5012482175" evidence="3">
    <location>
        <begin position="24"/>
        <end position="782"/>
    </location>
</feature>
<proteinExistence type="inferred from homology"/>
<accession>A0A1T5CU64</accession>
<evidence type="ECO:0000256" key="2">
    <source>
        <dbReference type="ARBA" id="ARBA00022801"/>
    </source>
</evidence>
<protein>
    <submittedName>
        <fullName evidence="5">Beta-glucosidase</fullName>
    </submittedName>
</protein>
<reference evidence="6" key="1">
    <citation type="submission" date="2017-02" db="EMBL/GenBank/DDBJ databases">
        <authorList>
            <person name="Varghese N."/>
            <person name="Submissions S."/>
        </authorList>
    </citation>
    <scope>NUCLEOTIDE SEQUENCE [LARGE SCALE GENOMIC DNA]</scope>
    <source>
        <strain evidence="6">DSM 24967</strain>
    </source>
</reference>
<feature type="domain" description="Fibronectin type III-like" evidence="4">
    <location>
        <begin position="699"/>
        <end position="768"/>
    </location>
</feature>
<keyword evidence="2" id="KW-0378">Hydrolase</keyword>
<dbReference type="InterPro" id="IPR002772">
    <property type="entry name" value="Glyco_hydro_3_C"/>
</dbReference>
<dbReference type="PANTHER" id="PTHR30620">
    <property type="entry name" value="PERIPLASMIC BETA-GLUCOSIDASE-RELATED"/>
    <property type="match status" value="1"/>
</dbReference>
<dbReference type="PRINTS" id="PR00133">
    <property type="entry name" value="GLHYDRLASE3"/>
</dbReference>
<feature type="signal peptide" evidence="3">
    <location>
        <begin position="1"/>
        <end position="23"/>
    </location>
</feature>
<dbReference type="Gene3D" id="3.40.50.1700">
    <property type="entry name" value="Glycoside hydrolase family 3 C-terminal domain"/>
    <property type="match status" value="1"/>
</dbReference>
<dbReference type="InterPro" id="IPR013783">
    <property type="entry name" value="Ig-like_fold"/>
</dbReference>
<evidence type="ECO:0000259" key="4">
    <source>
        <dbReference type="SMART" id="SM01217"/>
    </source>
</evidence>
<dbReference type="InterPro" id="IPR017853">
    <property type="entry name" value="GH"/>
</dbReference>
<evidence type="ECO:0000313" key="6">
    <source>
        <dbReference type="Proteomes" id="UP000190852"/>
    </source>
</evidence>
<dbReference type="InterPro" id="IPR026891">
    <property type="entry name" value="Fn3-like"/>
</dbReference>
<dbReference type="InterPro" id="IPR001764">
    <property type="entry name" value="Glyco_hydro_3_N"/>
</dbReference>
<evidence type="ECO:0000256" key="3">
    <source>
        <dbReference type="SAM" id="SignalP"/>
    </source>
</evidence>
<dbReference type="InterPro" id="IPR036962">
    <property type="entry name" value="Glyco_hydro_3_N_sf"/>
</dbReference>
<dbReference type="GO" id="GO:0008422">
    <property type="term" value="F:beta-glucosidase activity"/>
    <property type="evidence" value="ECO:0007669"/>
    <property type="project" value="TreeGrafter"/>
</dbReference>
<dbReference type="Pfam" id="PF14310">
    <property type="entry name" value="Fn3-like"/>
    <property type="match status" value="1"/>
</dbReference>
<dbReference type="Gene3D" id="2.60.40.10">
    <property type="entry name" value="Immunoglobulins"/>
    <property type="match status" value="1"/>
</dbReference>
<dbReference type="GO" id="GO:0009251">
    <property type="term" value="P:glucan catabolic process"/>
    <property type="evidence" value="ECO:0007669"/>
    <property type="project" value="TreeGrafter"/>
</dbReference>
<organism evidence="5 6">
    <name type="scientific">Parabacteroides chartae</name>
    <dbReference type="NCBI Taxonomy" id="1037355"/>
    <lineage>
        <taxon>Bacteria</taxon>
        <taxon>Pseudomonadati</taxon>
        <taxon>Bacteroidota</taxon>
        <taxon>Bacteroidia</taxon>
        <taxon>Bacteroidales</taxon>
        <taxon>Tannerellaceae</taxon>
        <taxon>Parabacteroides</taxon>
    </lineage>
</organism>
<evidence type="ECO:0000313" key="5">
    <source>
        <dbReference type="EMBL" id="SKB63035.1"/>
    </source>
</evidence>
<dbReference type="SMART" id="SM01217">
    <property type="entry name" value="Fn3_like"/>
    <property type="match status" value="1"/>
</dbReference>